<dbReference type="NCBIfam" id="TIGR00430">
    <property type="entry name" value="Q_tRNA_tgt"/>
    <property type="match status" value="1"/>
</dbReference>
<dbReference type="Pfam" id="PF01702">
    <property type="entry name" value="TGT"/>
    <property type="match status" value="1"/>
</dbReference>
<evidence type="ECO:0000259" key="7">
    <source>
        <dbReference type="Pfam" id="PF01702"/>
    </source>
</evidence>
<dbReference type="PANTHER" id="PTHR43530:SF1">
    <property type="entry name" value="QUEUINE TRNA-RIBOSYLTRANSFERASE CATALYTIC SUBUNIT 1"/>
    <property type="match status" value="1"/>
</dbReference>
<dbReference type="Gene3D" id="3.20.20.105">
    <property type="entry name" value="Queuine tRNA-ribosyltransferase-like"/>
    <property type="match status" value="1"/>
</dbReference>
<evidence type="ECO:0000256" key="5">
    <source>
        <dbReference type="ARBA" id="ARBA00022833"/>
    </source>
</evidence>
<evidence type="ECO:0000256" key="4">
    <source>
        <dbReference type="ARBA" id="ARBA00022723"/>
    </source>
</evidence>
<feature type="binding site" evidence="6">
    <location>
        <position position="213"/>
    </location>
    <ligand>
        <name>substrate</name>
    </ligand>
</feature>
<gene>
    <name evidence="6" type="primary">tgt</name>
    <name evidence="8" type="ORF">ABR75_00450</name>
</gene>
<feature type="domain" description="tRNA-guanine(15) transglycosylase-like" evidence="7">
    <location>
        <begin position="14"/>
        <end position="363"/>
    </location>
</feature>
<dbReference type="EMBL" id="LIBJ01000281">
    <property type="protein sequence ID" value="KRO46500.1"/>
    <property type="molecule type" value="Genomic_DNA"/>
</dbReference>
<dbReference type="NCBIfam" id="TIGR00449">
    <property type="entry name" value="tgt_general"/>
    <property type="match status" value="1"/>
</dbReference>
<keyword evidence="6" id="KW-0671">Queuosine biosynthesis</keyword>
<evidence type="ECO:0000256" key="3">
    <source>
        <dbReference type="ARBA" id="ARBA00022694"/>
    </source>
</evidence>
<dbReference type="GO" id="GO:0046872">
    <property type="term" value="F:metal ion binding"/>
    <property type="evidence" value="ECO:0007669"/>
    <property type="project" value="UniProtKB-KW"/>
</dbReference>
<feature type="active site" description="Proton acceptor" evidence="6">
    <location>
        <position position="92"/>
    </location>
</feature>
<dbReference type="HAMAP" id="MF_00168">
    <property type="entry name" value="Q_tRNA_Tgt"/>
    <property type="match status" value="1"/>
</dbReference>
<feature type="region of interest" description="RNA binding" evidence="6">
    <location>
        <begin position="244"/>
        <end position="250"/>
    </location>
</feature>
<name>A0A0R2Q8D2_9ACTN</name>
<proteinExistence type="inferred from homology"/>
<keyword evidence="2 6" id="KW-0808">Transferase</keyword>
<evidence type="ECO:0000256" key="6">
    <source>
        <dbReference type="HAMAP-Rule" id="MF_00168"/>
    </source>
</evidence>
<dbReference type="GO" id="GO:0005829">
    <property type="term" value="C:cytosol"/>
    <property type="evidence" value="ECO:0007669"/>
    <property type="project" value="TreeGrafter"/>
</dbReference>
<dbReference type="UniPathway" id="UPA00392"/>
<feature type="binding site" evidence="6">
    <location>
        <position position="144"/>
    </location>
    <ligand>
        <name>substrate</name>
    </ligand>
</feature>
<comment type="catalytic activity">
    <reaction evidence="6">
        <text>7-aminomethyl-7-carbaguanine + guanosine(34) in tRNA = 7-aminomethyl-7-carbaguanosine(34) in tRNA + guanine</text>
        <dbReference type="Rhea" id="RHEA:24104"/>
        <dbReference type="Rhea" id="RHEA-COMP:10341"/>
        <dbReference type="Rhea" id="RHEA-COMP:10342"/>
        <dbReference type="ChEBI" id="CHEBI:16235"/>
        <dbReference type="ChEBI" id="CHEBI:58703"/>
        <dbReference type="ChEBI" id="CHEBI:74269"/>
        <dbReference type="ChEBI" id="CHEBI:82833"/>
        <dbReference type="EC" id="2.4.2.29"/>
    </reaction>
</comment>
<dbReference type="InterPro" id="IPR004803">
    <property type="entry name" value="TGT"/>
</dbReference>
<dbReference type="InterPro" id="IPR036511">
    <property type="entry name" value="TGT-like_sf"/>
</dbReference>
<dbReference type="PANTHER" id="PTHR43530">
    <property type="entry name" value="QUEUINE TRNA-RIBOSYLTRANSFERASE CATALYTIC SUBUNIT 1"/>
    <property type="match status" value="1"/>
</dbReference>
<reference evidence="8 9" key="1">
    <citation type="submission" date="2015-10" db="EMBL/GenBank/DDBJ databases">
        <title>Metagenome-Assembled Genomes uncover a global brackish microbiome.</title>
        <authorList>
            <person name="Hugerth L.W."/>
            <person name="Larsson J."/>
            <person name="Alneberg J."/>
            <person name="Lindh M.V."/>
            <person name="Legrand C."/>
            <person name="Pinhassi J."/>
            <person name="Andersson A.F."/>
        </authorList>
    </citation>
    <scope>NUCLEOTIDE SEQUENCE [LARGE SCALE GENOMIC DNA]</scope>
    <source>
        <strain evidence="8">BACL6 MAG-120924-bin43</strain>
    </source>
</reference>
<feature type="binding site" evidence="6">
    <location>
        <position position="306"/>
    </location>
    <ligand>
        <name>Zn(2+)</name>
        <dbReference type="ChEBI" id="CHEBI:29105"/>
    </ligand>
</feature>
<dbReference type="EC" id="2.4.2.29" evidence="6"/>
<comment type="caution">
    <text evidence="8">The sequence shown here is derived from an EMBL/GenBank/DDBJ whole genome shotgun (WGS) entry which is preliminary data.</text>
</comment>
<keyword evidence="4 6" id="KW-0479">Metal-binding</keyword>
<feature type="binding site" evidence="6">
    <location>
        <begin position="92"/>
        <end position="96"/>
    </location>
    <ligand>
        <name>substrate</name>
    </ligand>
</feature>
<dbReference type="SUPFAM" id="SSF51713">
    <property type="entry name" value="tRNA-guanine transglycosylase"/>
    <property type="match status" value="1"/>
</dbReference>
<feature type="region of interest" description="RNA binding; important for wobble base 34 recognition" evidence="6">
    <location>
        <begin position="268"/>
        <end position="272"/>
    </location>
</feature>
<dbReference type="AlphaFoldDB" id="A0A0R2Q8D2"/>
<dbReference type="GO" id="GO:0008616">
    <property type="term" value="P:tRNA queuosine(34) biosynthetic process"/>
    <property type="evidence" value="ECO:0007669"/>
    <property type="project" value="UniProtKB-UniRule"/>
</dbReference>
<organism evidence="8 9">
    <name type="scientific">Acidimicrobiia bacterium BACL6 MAG-120924-bin43</name>
    <dbReference type="NCBI Taxonomy" id="1655583"/>
    <lineage>
        <taxon>Bacteria</taxon>
        <taxon>Bacillati</taxon>
        <taxon>Actinomycetota</taxon>
        <taxon>Acidimicrobiia</taxon>
        <taxon>acIV cluster</taxon>
    </lineage>
</organism>
<feature type="active site" description="Nucleophile" evidence="6">
    <location>
        <position position="263"/>
    </location>
</feature>
<evidence type="ECO:0000313" key="9">
    <source>
        <dbReference type="Proteomes" id="UP000051017"/>
    </source>
</evidence>
<comment type="cofactor">
    <cofactor evidence="6">
        <name>Zn(2+)</name>
        <dbReference type="ChEBI" id="CHEBI:29105"/>
    </cofactor>
    <text evidence="6">Binds 1 zinc ion per subunit.</text>
</comment>
<dbReference type="GO" id="GO:0008479">
    <property type="term" value="F:tRNA-guanosine(34) queuine transglycosylase activity"/>
    <property type="evidence" value="ECO:0007669"/>
    <property type="project" value="UniProtKB-UniRule"/>
</dbReference>
<dbReference type="InterPro" id="IPR002616">
    <property type="entry name" value="tRNA_ribo_trans-like"/>
</dbReference>
<dbReference type="Proteomes" id="UP000051017">
    <property type="component" value="Unassembled WGS sequence"/>
</dbReference>
<comment type="subunit">
    <text evidence="6">Homodimer. Within each dimer, one monomer is responsible for RNA recognition and catalysis, while the other monomer binds to the replacement base PreQ1.</text>
</comment>
<keyword evidence="5 6" id="KW-0862">Zinc</keyword>
<keyword evidence="3 6" id="KW-0819">tRNA processing</keyword>
<sequence>MFPVQFTTDAVDGNARAGTAVTHRGSYTTPCFMPVGTRGAIKYLSASDYEELGAQIVLGNTYHLMLRPGAQTVSAMGGLGAFAGWKGLTLTDSGGFQVFSLSPDVDDDGVTFKSTYDGSRHRYTPESAVQTQQLLGADIQMVLDVCPPLPSPAHVVRLALERTSSWAQRAVLTHTRTDQSLFGIVQGGIDVNLRAESAARTAELNFDGYGIGGLSVGESRQEMLPALEAALAHLPLDRPRYLMGVGDPASLVEAVHLGVDQFDCVLQTRLGRHGTALTSQGRVNLKRSEFTLSNDPIDSSCLCSVCTRHTRGYIRHLFQVGEPTASRLVSMHNIAWTLSLMEKMRNAVIAGRFAALRQEILAVWGNAASLG</sequence>
<evidence type="ECO:0000256" key="2">
    <source>
        <dbReference type="ARBA" id="ARBA00022679"/>
    </source>
</evidence>
<protein>
    <recommendedName>
        <fullName evidence="6">Queuine tRNA-ribosyltransferase</fullName>
        <ecNumber evidence="6">2.4.2.29</ecNumber>
    </recommendedName>
    <alternativeName>
        <fullName evidence="6">Guanine insertion enzyme</fullName>
    </alternativeName>
    <alternativeName>
        <fullName evidence="6">tRNA-guanine transglycosylase</fullName>
    </alternativeName>
</protein>
<comment type="similarity">
    <text evidence="6">Belongs to the queuine tRNA-ribosyltransferase family.</text>
</comment>
<keyword evidence="1 6" id="KW-0328">Glycosyltransferase</keyword>
<evidence type="ECO:0000313" key="8">
    <source>
        <dbReference type="EMBL" id="KRO46500.1"/>
    </source>
</evidence>
<evidence type="ECO:0000256" key="1">
    <source>
        <dbReference type="ARBA" id="ARBA00022676"/>
    </source>
</evidence>
<feature type="binding site" evidence="6">
    <location>
        <position position="301"/>
    </location>
    <ligand>
        <name>Zn(2+)</name>
        <dbReference type="ChEBI" id="CHEBI:29105"/>
    </ligand>
</feature>
<feature type="binding site" evidence="6">
    <location>
        <position position="332"/>
    </location>
    <ligand>
        <name>Zn(2+)</name>
        <dbReference type="ChEBI" id="CHEBI:29105"/>
    </ligand>
</feature>
<accession>A0A0R2Q8D2</accession>
<feature type="binding site" evidence="6">
    <location>
        <position position="186"/>
    </location>
    <ligand>
        <name>substrate</name>
    </ligand>
</feature>
<comment type="pathway">
    <text evidence="6">tRNA modification; tRNA-queuosine biosynthesis.</text>
</comment>
<comment type="function">
    <text evidence="6">Catalyzes the base-exchange of a guanine (G) residue with the queuine precursor 7-aminomethyl-7-deazaguanine (PreQ1) at position 34 (anticodon wobble position) in tRNAs with GU(N) anticodons (tRNA-Asp, -Asn, -His and -Tyr). Catalysis occurs through a double-displacement mechanism. The nucleophile active site attacks the C1' of nucleotide 34 to detach the guanine base from the RNA, forming a covalent enzyme-RNA intermediate. The proton acceptor active site deprotonates the incoming PreQ1, allowing a nucleophilic attack on the C1' of the ribose to form the product. After dissociation, two additional enzymatic reactions on the tRNA convert PreQ1 to queuine (Q), resulting in the hypermodified nucleoside queuosine (7-(((4,5-cis-dihydroxy-2-cyclopenten-1-yl)amino)methyl)-7-deazaguanosine).</text>
</comment>
<feature type="binding site" evidence="6">
    <location>
        <position position="303"/>
    </location>
    <ligand>
        <name>Zn(2+)</name>
        <dbReference type="ChEBI" id="CHEBI:29105"/>
    </ligand>
</feature>